<reference evidence="1 2" key="1">
    <citation type="submission" date="2024-10" db="EMBL/GenBank/DDBJ databases">
        <title>The Natural Products Discovery Center: Release of the First 8490 Sequenced Strains for Exploring Actinobacteria Biosynthetic Diversity.</title>
        <authorList>
            <person name="Kalkreuter E."/>
            <person name="Kautsar S.A."/>
            <person name="Yang D."/>
            <person name="Bader C.D."/>
            <person name="Teijaro C.N."/>
            <person name="Fluegel L."/>
            <person name="Davis C.M."/>
            <person name="Simpson J.R."/>
            <person name="Lauterbach L."/>
            <person name="Steele A.D."/>
            <person name="Gui C."/>
            <person name="Meng S."/>
            <person name="Li G."/>
            <person name="Viehrig K."/>
            <person name="Ye F."/>
            <person name="Su P."/>
            <person name="Kiefer A.F."/>
            <person name="Nichols A."/>
            <person name="Cepeda A.J."/>
            <person name="Yan W."/>
            <person name="Fan B."/>
            <person name="Jiang Y."/>
            <person name="Adhikari A."/>
            <person name="Zheng C.-J."/>
            <person name="Schuster L."/>
            <person name="Cowan T.M."/>
            <person name="Smanski M.J."/>
            <person name="Chevrette M.G."/>
            <person name="De Carvalho L.P.S."/>
            <person name="Shen B."/>
        </authorList>
    </citation>
    <scope>NUCLEOTIDE SEQUENCE [LARGE SCALE GENOMIC DNA]</scope>
    <source>
        <strain evidence="1 2">NPDC002173</strain>
    </source>
</reference>
<dbReference type="InterPro" id="IPR029069">
    <property type="entry name" value="HotDog_dom_sf"/>
</dbReference>
<dbReference type="EMBL" id="JBIASD010000006">
    <property type="protein sequence ID" value="MFF3666198.1"/>
    <property type="molecule type" value="Genomic_DNA"/>
</dbReference>
<dbReference type="RefSeq" id="WP_387410576.1">
    <property type="nucleotide sequence ID" value="NZ_JBIASD010000006.1"/>
</dbReference>
<proteinExistence type="predicted"/>
<evidence type="ECO:0000313" key="2">
    <source>
        <dbReference type="Proteomes" id="UP001602013"/>
    </source>
</evidence>
<protein>
    <recommendedName>
        <fullName evidence="3">Acyl dehydratase</fullName>
    </recommendedName>
</protein>
<keyword evidence="2" id="KW-1185">Reference proteome</keyword>
<comment type="caution">
    <text evidence="1">The sequence shown here is derived from an EMBL/GenBank/DDBJ whole genome shotgun (WGS) entry which is preliminary data.</text>
</comment>
<accession>A0ABW6SMT1</accession>
<dbReference type="Proteomes" id="UP001602013">
    <property type="component" value="Unassembled WGS sequence"/>
</dbReference>
<dbReference type="Gene3D" id="3.10.129.10">
    <property type="entry name" value="Hotdog Thioesterase"/>
    <property type="match status" value="1"/>
</dbReference>
<evidence type="ECO:0008006" key="3">
    <source>
        <dbReference type="Google" id="ProtNLM"/>
    </source>
</evidence>
<dbReference type="SUPFAM" id="SSF54637">
    <property type="entry name" value="Thioesterase/thiol ester dehydrase-isomerase"/>
    <property type="match status" value="1"/>
</dbReference>
<gene>
    <name evidence="1" type="ORF">ACFYXI_11445</name>
</gene>
<name>A0ABW6SMT1_9ACTN</name>
<sequence length="131" mass="13682">MSITRTATRVFTPEDIDTCARLTGDLGSHHMIGFGDRRMTQGVLTLSAVPLLADPGVHMRDLSFAFLAPVYAGDTVTATVRLTESEDPLLATCEVSVVKGDGTTVLTGTGVAELSRALAGELATETVTEGS</sequence>
<evidence type="ECO:0000313" key="1">
    <source>
        <dbReference type="EMBL" id="MFF3666198.1"/>
    </source>
</evidence>
<organism evidence="1 2">
    <name type="scientific">Microtetraspora malaysiensis</name>
    <dbReference type="NCBI Taxonomy" id="161358"/>
    <lineage>
        <taxon>Bacteria</taxon>
        <taxon>Bacillati</taxon>
        <taxon>Actinomycetota</taxon>
        <taxon>Actinomycetes</taxon>
        <taxon>Streptosporangiales</taxon>
        <taxon>Streptosporangiaceae</taxon>
        <taxon>Microtetraspora</taxon>
    </lineage>
</organism>